<dbReference type="GeneID" id="98614550"/>
<evidence type="ECO:0000313" key="2">
    <source>
        <dbReference type="EMBL" id="ABD82161.1"/>
    </source>
</evidence>
<accession>Q21GL8</accession>
<organism evidence="2 3">
    <name type="scientific">Saccharophagus degradans (strain 2-40 / ATCC 43961 / DSM 17024)</name>
    <dbReference type="NCBI Taxonomy" id="203122"/>
    <lineage>
        <taxon>Bacteria</taxon>
        <taxon>Pseudomonadati</taxon>
        <taxon>Pseudomonadota</taxon>
        <taxon>Gammaproteobacteria</taxon>
        <taxon>Cellvibrionales</taxon>
        <taxon>Cellvibrionaceae</taxon>
        <taxon>Saccharophagus</taxon>
    </lineage>
</organism>
<gene>
    <name evidence="2" type="ordered locus">Sde_2904</name>
</gene>
<dbReference type="EMBL" id="CP000282">
    <property type="protein sequence ID" value="ABD82161.1"/>
    <property type="molecule type" value="Genomic_DNA"/>
</dbReference>
<evidence type="ECO:0000313" key="3">
    <source>
        <dbReference type="Proteomes" id="UP000001947"/>
    </source>
</evidence>
<sequence>MAQFQASIAQCFKLLSNSIVTRALGLYAWFRPASPIASALASPPASNVPNASSENEPDAAASTPQSATPVAPLTDEQVCELQGIVRTNLTQISDVQKRYSKRGYRIKIE</sequence>
<evidence type="ECO:0000256" key="1">
    <source>
        <dbReference type="SAM" id="MobiDB-lite"/>
    </source>
</evidence>
<dbReference type="Proteomes" id="UP000001947">
    <property type="component" value="Chromosome"/>
</dbReference>
<name>Q21GL8_SACD2</name>
<reference evidence="2 3" key="1">
    <citation type="journal article" date="2008" name="PLoS Genet.">
        <title>Complete genome sequence of the complex carbohydrate-degrading marine bacterium, Saccharophagus degradans strain 2-40 T.</title>
        <authorList>
            <person name="Weiner R.M."/>
            <person name="Taylor L.E.II."/>
            <person name="Henrissat B."/>
            <person name="Hauser L."/>
            <person name="Land M."/>
            <person name="Coutinho P.M."/>
            <person name="Rancurel C."/>
            <person name="Saunders E.H."/>
            <person name="Longmire A.G."/>
            <person name="Zhang H."/>
            <person name="Bayer E.A."/>
            <person name="Gilbert H.J."/>
            <person name="Larimer F."/>
            <person name="Zhulin I.B."/>
            <person name="Ekborg N.A."/>
            <person name="Lamed R."/>
            <person name="Richardson P.M."/>
            <person name="Borovok I."/>
            <person name="Hutcheson S."/>
        </authorList>
    </citation>
    <scope>NUCLEOTIDE SEQUENCE [LARGE SCALE GENOMIC DNA]</scope>
    <source>
        <strain evidence="3">2-40 / ATCC 43961 / DSM 17024</strain>
    </source>
</reference>
<feature type="region of interest" description="Disordered" evidence="1">
    <location>
        <begin position="40"/>
        <end position="72"/>
    </location>
</feature>
<feature type="compositionally biased region" description="Low complexity" evidence="1">
    <location>
        <begin position="40"/>
        <end position="54"/>
    </location>
</feature>
<dbReference type="AlphaFoldDB" id="Q21GL8"/>
<dbReference type="HOGENOM" id="CLU_2182040_0_0_6"/>
<protein>
    <submittedName>
        <fullName evidence="2">Uncharacterized protein</fullName>
    </submittedName>
</protein>
<proteinExistence type="predicted"/>
<dbReference type="KEGG" id="sde:Sde_2904"/>
<keyword evidence="3" id="KW-1185">Reference proteome</keyword>
<dbReference type="STRING" id="203122.Sde_2904"/>
<dbReference type="RefSeq" id="WP_011469377.1">
    <property type="nucleotide sequence ID" value="NC_007912.1"/>
</dbReference>